<dbReference type="Proteomes" id="UP000297258">
    <property type="component" value="Unassembled WGS sequence"/>
</dbReference>
<evidence type="ECO:0000313" key="1">
    <source>
        <dbReference type="EMBL" id="TFW35777.1"/>
    </source>
</evidence>
<accession>A0A4Y9TAH9</accession>
<comment type="caution">
    <text evidence="1">The sequence shown here is derived from an EMBL/GenBank/DDBJ whole genome shotgun (WGS) entry which is preliminary data.</text>
</comment>
<organism evidence="1 2">
    <name type="scientific">Massilia horti</name>
    <dbReference type="NCBI Taxonomy" id="2562153"/>
    <lineage>
        <taxon>Bacteria</taxon>
        <taxon>Pseudomonadati</taxon>
        <taxon>Pseudomonadota</taxon>
        <taxon>Betaproteobacteria</taxon>
        <taxon>Burkholderiales</taxon>
        <taxon>Oxalobacteraceae</taxon>
        <taxon>Telluria group</taxon>
        <taxon>Massilia</taxon>
    </lineage>
</organism>
<dbReference type="OrthoDB" id="8919663at2"/>
<keyword evidence="2" id="KW-1185">Reference proteome</keyword>
<evidence type="ECO:0000313" key="2">
    <source>
        <dbReference type="Proteomes" id="UP000297258"/>
    </source>
</evidence>
<proteinExistence type="predicted"/>
<sequence>MKIAQLSRQSRIPLLVLLLGALWPCVTFAQSATLSYVEYQGQRIQLSRAYADFDEYKNDVKNLSVKQAGQVEALMQKTRFGPSFANAQALDNALAELQFPGYGMFYANQLGAHIDTMLELAYVEIPMKDRNRYVVLEKTPTGGFRVVVDFIAGATPEITRVHRGSDGKLVFTDSTGTKIVPKKDQVPK</sequence>
<name>A0A4Y9TAH9_9BURK</name>
<dbReference type="AlphaFoldDB" id="A0A4Y9TAH9"/>
<protein>
    <submittedName>
        <fullName evidence="1">Uncharacterized protein</fullName>
    </submittedName>
</protein>
<reference evidence="1 2" key="1">
    <citation type="submission" date="2019-03" db="EMBL/GenBank/DDBJ databases">
        <title>Draft genome of Massilia hortus sp. nov., a novel bacterial species of the Oxalobacteraceae family.</title>
        <authorList>
            <person name="Peta V."/>
            <person name="Raths R."/>
            <person name="Bucking H."/>
        </authorList>
    </citation>
    <scope>NUCLEOTIDE SEQUENCE [LARGE SCALE GENOMIC DNA]</scope>
    <source>
        <strain evidence="1 2">ONC3</strain>
    </source>
</reference>
<gene>
    <name evidence="1" type="ORF">E4O92_01085</name>
</gene>
<dbReference type="EMBL" id="SPUM01000007">
    <property type="protein sequence ID" value="TFW35777.1"/>
    <property type="molecule type" value="Genomic_DNA"/>
</dbReference>
<dbReference type="RefSeq" id="WP_135088815.1">
    <property type="nucleotide sequence ID" value="NZ_SPUM01000007.1"/>
</dbReference>